<evidence type="ECO:0000313" key="6">
    <source>
        <dbReference type="Proteomes" id="UP000054524"/>
    </source>
</evidence>
<gene>
    <name evidence="4" type="ORF">NERG_01972</name>
    <name evidence="5" type="ORF">NESG_01684</name>
</gene>
<evidence type="ECO:0000259" key="3">
    <source>
        <dbReference type="Pfam" id="PF01105"/>
    </source>
</evidence>
<name>H8ZEF1_NEMA1</name>
<dbReference type="Pfam" id="PF01105">
    <property type="entry name" value="EMP24_GP25L"/>
    <property type="match status" value="1"/>
</dbReference>
<sequence length="195" mass="21873">MKKGFVLASVLCLALGYIQAIAVQKIIRPGTVTVLSEKITQAGMGIKLDVTIIEGHDIQISSGMKNNLSAPVELVSSFQKNIEAKSPGEFELRITNSSDNYANISVSIYVDKAHEDKDEAEVLRKLLDKVRVDLMNIYNDILKLKTANTSSLLKTKSAKNTLWIVCIFPLLYIFLSYWRLQSIKSFFSTKKRNKI</sequence>
<evidence type="ECO:0000313" key="5">
    <source>
        <dbReference type="EMBL" id="KFG25705.1"/>
    </source>
</evidence>
<keyword evidence="6" id="KW-1185">Reference proteome</keyword>
<keyword evidence="2" id="KW-0732">Signal</keyword>
<dbReference type="InterPro" id="IPR009038">
    <property type="entry name" value="GOLD_dom"/>
</dbReference>
<keyword evidence="1" id="KW-0812">Transmembrane</keyword>
<feature type="chain" id="PRO_5040662700" description="GOLD domain-containing protein" evidence="2">
    <location>
        <begin position="21"/>
        <end position="195"/>
    </location>
</feature>
<protein>
    <recommendedName>
        <fullName evidence="3">GOLD domain-containing protein</fullName>
    </recommendedName>
</protein>
<dbReference type="Proteomes" id="UP000054524">
    <property type="component" value="Unassembled WGS sequence"/>
</dbReference>
<accession>H8ZEF1</accession>
<evidence type="ECO:0000256" key="1">
    <source>
        <dbReference type="SAM" id="Phobius"/>
    </source>
</evidence>
<evidence type="ECO:0000313" key="4">
    <source>
        <dbReference type="EMBL" id="EHY64916.1"/>
    </source>
</evidence>
<keyword evidence="1" id="KW-0472">Membrane</keyword>
<evidence type="ECO:0000256" key="2">
    <source>
        <dbReference type="SAM" id="SignalP"/>
    </source>
</evidence>
<dbReference type="EMBL" id="JH604637">
    <property type="protein sequence ID" value="EHY64916.1"/>
    <property type="molecule type" value="Genomic_DNA"/>
</dbReference>
<reference evidence="4" key="1">
    <citation type="submission" date="2011-03" db="EMBL/GenBank/DDBJ databases">
        <title>The Genome Sequence of Nematocida sp1 strain ERTm2.</title>
        <authorList>
            <consortium name="The Broad Institute Genome Sequencing Platform"/>
            <consortium name="The Broad Institute Genome Sequencing Center for Infectious Disease"/>
            <person name="Cuomo C."/>
            <person name="Troemel E."/>
            <person name="Young S.K."/>
            <person name="Zeng Q."/>
            <person name="Gargeya S."/>
            <person name="Fitzgerald M."/>
            <person name="Haas B."/>
            <person name="Abouelleil A."/>
            <person name="Alvarado L."/>
            <person name="Arachchi H.M."/>
            <person name="Berlin A."/>
            <person name="Brown A."/>
            <person name="Chapman S.B."/>
            <person name="Chen Z."/>
            <person name="Dunbar C."/>
            <person name="Freedman E."/>
            <person name="Gearin G."/>
            <person name="Gellesch M."/>
            <person name="Goldberg J."/>
            <person name="Griggs A."/>
            <person name="Gujja S."/>
            <person name="Heilman E.R."/>
            <person name="Heiman D."/>
            <person name="Howarth C."/>
            <person name="Larson L."/>
            <person name="Lui A."/>
            <person name="MacDonald P.J.P."/>
            <person name="Mehta T."/>
            <person name="Montmayeur A."/>
            <person name="Murphy C."/>
            <person name="Neiman D."/>
            <person name="Pearson M."/>
            <person name="Priest M."/>
            <person name="Roberts A."/>
            <person name="Saif S."/>
            <person name="Shea T."/>
            <person name="Shenoy N."/>
            <person name="Sisk P."/>
            <person name="Stolte C."/>
            <person name="Sykes S."/>
            <person name="White J."/>
            <person name="Yandava C."/>
            <person name="Wortman J."/>
            <person name="Nusbaum C."/>
            <person name="Birren B."/>
        </authorList>
    </citation>
    <scope>NUCLEOTIDE SEQUENCE</scope>
    <source>
        <strain evidence="4">ERTm2</strain>
    </source>
</reference>
<accession>A0A086J0N7</accession>
<feature type="signal peptide" evidence="2">
    <location>
        <begin position="1"/>
        <end position="20"/>
    </location>
</feature>
<dbReference type="AlphaFoldDB" id="H8ZEF1"/>
<feature type="transmembrane region" description="Helical" evidence="1">
    <location>
        <begin position="161"/>
        <end position="180"/>
    </location>
</feature>
<feature type="domain" description="GOLD" evidence="3">
    <location>
        <begin position="27"/>
        <end position="188"/>
    </location>
</feature>
<proteinExistence type="predicted"/>
<keyword evidence="1" id="KW-1133">Transmembrane helix</keyword>
<reference evidence="5" key="2">
    <citation type="submission" date="2012-10" db="EMBL/GenBank/DDBJ databases">
        <authorList>
            <consortium name="The Broad Institute Genome Sequencing Platform"/>
            <consortium name="The Broad Institute Genome Sequencing Center for Infectious Disease"/>
            <person name="Cuomo C."/>
            <person name="Troemel E."/>
            <person name="Walker B."/>
            <person name="Young S.K."/>
            <person name="Zeng Q."/>
            <person name="Gargeya S."/>
            <person name="Fitzgerald M."/>
            <person name="Haas B."/>
            <person name="Abouelleil A."/>
            <person name="Alvarado L."/>
            <person name="Arachchi H.M."/>
            <person name="Berlin A.M."/>
            <person name="Chapman S.B."/>
            <person name="Goldberg J."/>
            <person name="Griggs A."/>
            <person name="Gujja S."/>
            <person name="Hansen M."/>
            <person name="Howarth C."/>
            <person name="Imamovic A."/>
            <person name="Larimer J."/>
            <person name="McCowan C."/>
            <person name="Murphy C."/>
            <person name="Neiman D."/>
            <person name="Pearson M."/>
            <person name="Priest M."/>
            <person name="Roberts A."/>
            <person name="Saif S."/>
            <person name="Shea T."/>
            <person name="Sisk P."/>
            <person name="Sykes S."/>
            <person name="Wortman J."/>
            <person name="Nusbaum C."/>
            <person name="Birren B."/>
        </authorList>
    </citation>
    <scope>NUCLEOTIDE SEQUENCE</scope>
    <source>
        <strain evidence="5">ERTm6</strain>
    </source>
</reference>
<organism evidence="4">
    <name type="scientific">Nematocida ausubeli (strain ATCC PRA-371 / ERTm2)</name>
    <name type="common">Nematode killer fungus</name>
    <dbReference type="NCBI Taxonomy" id="1913371"/>
    <lineage>
        <taxon>Eukaryota</taxon>
        <taxon>Fungi</taxon>
        <taxon>Fungi incertae sedis</taxon>
        <taxon>Microsporidia</taxon>
        <taxon>Nematocida</taxon>
    </lineage>
</organism>
<dbReference type="HOGENOM" id="CLU_1396690_0_0_1"/>
<reference evidence="5 6" key="3">
    <citation type="journal article" date="2014" name="Genome Announc.">
        <title>Genome Sequence of the Microsporidian Species Nematocida sp1 Strain ERTm6 (ATCC PRA-372).</title>
        <authorList>
            <person name="Bakowski M.A."/>
            <person name="Priest M."/>
            <person name="Young S."/>
            <person name="Cuomo C.A."/>
            <person name="Troemel E.R."/>
        </authorList>
    </citation>
    <scope>NUCLEOTIDE SEQUENCE [LARGE SCALE GENOMIC DNA]</scope>
    <source>
        <strain evidence="5 6">ERTm6</strain>
    </source>
</reference>
<dbReference type="OrthoDB" id="2188144at2759"/>
<dbReference type="EMBL" id="AKIJ01000004">
    <property type="protein sequence ID" value="KFG25705.1"/>
    <property type="molecule type" value="Genomic_DNA"/>
</dbReference>
<dbReference type="Proteomes" id="UP000005622">
    <property type="component" value="Unassembled WGS sequence"/>
</dbReference>